<reference evidence="1 2" key="1">
    <citation type="submission" date="2020-08" db="EMBL/GenBank/DDBJ databases">
        <title>Genomic Encyclopedia of Type Strains, Phase IV (KMG-IV): sequencing the most valuable type-strain genomes for metagenomic binning, comparative biology and taxonomic classification.</title>
        <authorList>
            <person name="Goeker M."/>
        </authorList>
    </citation>
    <scope>NUCLEOTIDE SEQUENCE [LARGE SCALE GENOMIC DNA]</scope>
    <source>
        <strain evidence="1 2">DSM 104969</strain>
    </source>
</reference>
<comment type="caution">
    <text evidence="1">The sequence shown here is derived from an EMBL/GenBank/DDBJ whole genome shotgun (WGS) entry which is preliminary data.</text>
</comment>
<dbReference type="Pfam" id="PF09357">
    <property type="entry name" value="RteC"/>
    <property type="match status" value="1"/>
</dbReference>
<evidence type="ECO:0008006" key="3">
    <source>
        <dbReference type="Google" id="ProtNLM"/>
    </source>
</evidence>
<evidence type="ECO:0000313" key="1">
    <source>
        <dbReference type="EMBL" id="MBB4034764.1"/>
    </source>
</evidence>
<organism evidence="1 2">
    <name type="scientific">Dysgonomonas hofstadii</name>
    <dbReference type="NCBI Taxonomy" id="637886"/>
    <lineage>
        <taxon>Bacteria</taxon>
        <taxon>Pseudomonadati</taxon>
        <taxon>Bacteroidota</taxon>
        <taxon>Bacteroidia</taxon>
        <taxon>Bacteroidales</taxon>
        <taxon>Dysgonomonadaceae</taxon>
        <taxon>Dysgonomonas</taxon>
    </lineage>
</organism>
<dbReference type="AlphaFoldDB" id="A0A840CMM2"/>
<proteinExistence type="predicted"/>
<dbReference type="EMBL" id="JACIEP010000002">
    <property type="protein sequence ID" value="MBB4034764.1"/>
    <property type="molecule type" value="Genomic_DNA"/>
</dbReference>
<keyword evidence="2" id="KW-1185">Reference proteome</keyword>
<name>A0A840CMM2_9BACT</name>
<gene>
    <name evidence="1" type="ORF">GGR21_000651</name>
</gene>
<accession>A0A840CMM2</accession>
<sequence>MNTNYIPQLKVIKRIATDLNKVIQSLENIDNLKPPIKWTGSAADLVELTYGIVESKRFNDGDADINTVIQYLCDMFSFEVKDCYDTYRAIRRRVDSRTLLLDEMKEKLNERMDRADEGVWVKRRKNKR</sequence>
<dbReference type="Proteomes" id="UP000555103">
    <property type="component" value="Unassembled WGS sequence"/>
</dbReference>
<dbReference type="InterPro" id="IPR018534">
    <property type="entry name" value="Tet_reg_excision_RteC"/>
</dbReference>
<protein>
    <recommendedName>
        <fullName evidence="3">RteC protein</fullName>
    </recommendedName>
</protein>
<evidence type="ECO:0000313" key="2">
    <source>
        <dbReference type="Proteomes" id="UP000555103"/>
    </source>
</evidence>
<dbReference type="RefSeq" id="WP_183305715.1">
    <property type="nucleotide sequence ID" value="NZ_JACIEP010000002.1"/>
</dbReference>